<feature type="compositionally biased region" description="Polar residues" evidence="1">
    <location>
        <begin position="527"/>
        <end position="542"/>
    </location>
</feature>
<name>A0A517L381_9PEZI</name>
<feature type="region of interest" description="Disordered" evidence="1">
    <location>
        <begin position="373"/>
        <end position="395"/>
    </location>
</feature>
<feature type="compositionally biased region" description="Low complexity" evidence="1">
    <location>
        <begin position="282"/>
        <end position="297"/>
    </location>
</feature>
<feature type="region of interest" description="Disordered" evidence="1">
    <location>
        <begin position="470"/>
        <end position="598"/>
    </location>
</feature>
<organism evidence="2 3">
    <name type="scientific">Venturia effusa</name>
    <dbReference type="NCBI Taxonomy" id="50376"/>
    <lineage>
        <taxon>Eukaryota</taxon>
        <taxon>Fungi</taxon>
        <taxon>Dikarya</taxon>
        <taxon>Ascomycota</taxon>
        <taxon>Pezizomycotina</taxon>
        <taxon>Dothideomycetes</taxon>
        <taxon>Pleosporomycetidae</taxon>
        <taxon>Venturiales</taxon>
        <taxon>Venturiaceae</taxon>
        <taxon>Venturia</taxon>
    </lineage>
</organism>
<feature type="region of interest" description="Disordered" evidence="1">
    <location>
        <begin position="39"/>
        <end position="124"/>
    </location>
</feature>
<dbReference type="Proteomes" id="UP000316270">
    <property type="component" value="Chromosome 4"/>
</dbReference>
<dbReference type="OrthoDB" id="10600057at2759"/>
<feature type="compositionally biased region" description="Polar residues" evidence="1">
    <location>
        <begin position="104"/>
        <end position="124"/>
    </location>
</feature>
<sequence>MDYLNKSAETRKALYTAVDGAIRNPDHFLAHGQHLQQYGQPQYNNAPDHSASYQQQTTAYSQSSSLPTRPQTSGTYPQPEVNHENQQYPPPDAQFASHGPASAPYTQTPHPTDSQPAWQPQEQISSPLQQASPVFYPVQPPAQTTQQALTPIQSSRAYPPPRVGAFSPPLPSAQSYNQISPVQPVSPITSCPIPASQSFSPPPPSSTPGIVSPQASTHSYSFSPDSGQYQGHVTPPPVQNPAFGSHAGLALNPYHAPSAIPSVGPLVSMPWQSAHIPDALTQSSGLASPPLSQSPQSMNSYNQAGSGYHHTAFMAELPEDSFASRPVELPAELPADLLPSEPTEHNRTEDGQAHTETRYELDTGTHMATFGNPADNAHGRFDSPPKQPSSTEVDTPVISPSIVTRIEQVQQLNPLNPQTSSIPVIQTTPPPTRWQDLASSPTAVYNPSTFSPMPSSQYSALFQQTESVPSTSGYTAYSKPQQPASCPQPHNGIQGYVPYGQEQHPIPQAAYSNPAKAPYAPLEQMGSLAQSAQQMSLHSEPSAQFPYRTAGGEDCKDPSQPQPFGLQTENTQQDHTQQPELNVNAPGYHPHGPPPPYM</sequence>
<feature type="region of interest" description="Disordered" evidence="1">
    <location>
        <begin position="281"/>
        <end position="304"/>
    </location>
</feature>
<feature type="compositionally biased region" description="Polar residues" evidence="1">
    <location>
        <begin position="214"/>
        <end position="229"/>
    </location>
</feature>
<accession>A0A517L381</accession>
<dbReference type="AlphaFoldDB" id="A0A517L381"/>
<feature type="compositionally biased region" description="Polar residues" evidence="1">
    <location>
        <begin position="66"/>
        <end position="76"/>
    </location>
</feature>
<proteinExistence type="predicted"/>
<protein>
    <submittedName>
        <fullName evidence="2">Uncharacterized protein</fullName>
    </submittedName>
</protein>
<feature type="compositionally biased region" description="Polar residues" evidence="1">
    <location>
        <begin position="470"/>
        <end position="485"/>
    </location>
</feature>
<feature type="compositionally biased region" description="Polar residues" evidence="1">
    <location>
        <begin position="565"/>
        <end position="581"/>
    </location>
</feature>
<keyword evidence="3" id="KW-1185">Reference proteome</keyword>
<evidence type="ECO:0000313" key="3">
    <source>
        <dbReference type="Proteomes" id="UP000316270"/>
    </source>
</evidence>
<dbReference type="EMBL" id="CP042188">
    <property type="protein sequence ID" value="QDS70072.1"/>
    <property type="molecule type" value="Genomic_DNA"/>
</dbReference>
<evidence type="ECO:0000256" key="1">
    <source>
        <dbReference type="SAM" id="MobiDB-lite"/>
    </source>
</evidence>
<feature type="region of interest" description="Disordered" evidence="1">
    <location>
        <begin position="154"/>
        <end position="229"/>
    </location>
</feature>
<evidence type="ECO:0000313" key="2">
    <source>
        <dbReference type="EMBL" id="QDS70072.1"/>
    </source>
</evidence>
<feature type="compositionally biased region" description="Low complexity" evidence="1">
    <location>
        <begin position="50"/>
        <end position="65"/>
    </location>
</feature>
<gene>
    <name evidence="2" type="ORF">FKW77_004517</name>
</gene>
<reference evidence="2 3" key="1">
    <citation type="submission" date="2019-07" db="EMBL/GenBank/DDBJ databases">
        <title>Finished genome of Venturia effusa.</title>
        <authorList>
            <person name="Young C.A."/>
            <person name="Cox M.P."/>
            <person name="Ganley A.R.D."/>
            <person name="David W.J."/>
        </authorList>
    </citation>
    <scope>NUCLEOTIDE SEQUENCE [LARGE SCALE GENOMIC DNA]</scope>
    <source>
        <strain evidence="3">albino</strain>
    </source>
</reference>
<feature type="compositionally biased region" description="Polar residues" evidence="1">
    <location>
        <begin position="172"/>
        <end position="189"/>
    </location>
</feature>